<dbReference type="Proteomes" id="UP000214673">
    <property type="component" value="Unassembled WGS sequence"/>
</dbReference>
<sequence>MRRVPFLLLSFLVMLAFAGAAVCAYRGWQATRVNAALTALSEGRDVPVHPGDALRLIEARASWLLARDRLEEAEALGPLIAAAGDLRAEAAWHYNRGNARLRQAFELIEIRKLDDATPQVNLAKIAYRSALRADPGFYDAKVNLDLAMRLVRDLPREEQDGEEPDVPPKALWTDLPGIPGGLP</sequence>
<evidence type="ECO:0000313" key="3">
    <source>
        <dbReference type="EMBL" id="OWJ83047.1"/>
    </source>
</evidence>
<gene>
    <name evidence="3" type="ORF">CDV52_12920</name>
    <name evidence="2" type="ORF">CDV53_16830</name>
</gene>
<organism evidence="3 4">
    <name type="scientific">Haematobacter missouriensis</name>
    <dbReference type="NCBI Taxonomy" id="366616"/>
    <lineage>
        <taxon>Bacteria</taxon>
        <taxon>Pseudomonadati</taxon>
        <taxon>Pseudomonadota</taxon>
        <taxon>Alphaproteobacteria</taxon>
        <taxon>Rhodobacterales</taxon>
        <taxon>Paracoccaceae</taxon>
        <taxon>Haematobacter</taxon>
    </lineage>
</organism>
<dbReference type="EMBL" id="NIPV01000096">
    <property type="protein sequence ID" value="OWJ72916.1"/>
    <property type="molecule type" value="Genomic_DNA"/>
</dbReference>
<reference evidence="3 5" key="1">
    <citation type="submission" date="2016-11" db="EMBL/GenBank/DDBJ databases">
        <title>Comparison of Traditional DNA-DNA Hybridization with In Silico Genomic Analysis.</title>
        <authorList>
            <person name="Nicholson A.C."/>
            <person name="Sammons S."/>
            <person name="Humrighouse B.W."/>
            <person name="Graziano J."/>
            <person name="Lasker B."/>
            <person name="Whitney A.M."/>
            <person name="Mcquiston J.R."/>
        </authorList>
    </citation>
    <scope>NUCLEOTIDE SEQUENCE [LARGE SCALE GENOMIC DNA]</scope>
    <source>
        <strain evidence="2 5">H1892</strain>
        <strain evidence="3">H2381</strain>
    </source>
</reference>
<dbReference type="Proteomes" id="UP000196640">
    <property type="component" value="Unassembled WGS sequence"/>
</dbReference>
<comment type="caution">
    <text evidence="3">The sequence shown here is derived from an EMBL/GenBank/DDBJ whole genome shotgun (WGS) entry which is preliminary data.</text>
</comment>
<feature type="region of interest" description="Disordered" evidence="1">
    <location>
        <begin position="156"/>
        <end position="183"/>
    </location>
</feature>
<evidence type="ECO:0008006" key="6">
    <source>
        <dbReference type="Google" id="ProtNLM"/>
    </source>
</evidence>
<protein>
    <recommendedName>
        <fullName evidence="6">MxaK protein</fullName>
    </recommendedName>
</protein>
<dbReference type="OrthoDB" id="5567017at2"/>
<reference evidence="4" key="2">
    <citation type="submission" date="2016-11" db="EMBL/GenBank/DDBJ databases">
        <title>Comparison of Traditional DNA-DNA Hybridization with In Silico Genomic Analysis.</title>
        <authorList>
            <person name="Nicholson A.C."/>
            <person name="Humrighouse B.W."/>
            <person name="Graziano J."/>
            <person name="Lasker B."/>
            <person name="Whitney A.M."/>
            <person name="Mcquiston J.R."/>
            <person name="Bell M."/>
        </authorList>
    </citation>
    <scope>NUCLEOTIDE SEQUENCE [LARGE SCALE GENOMIC DNA]</scope>
    <source>
        <strain evidence="4">H2381</strain>
    </source>
</reference>
<accession>A0A212ANI1</accession>
<evidence type="ECO:0000313" key="4">
    <source>
        <dbReference type="Proteomes" id="UP000196640"/>
    </source>
</evidence>
<keyword evidence="5" id="KW-1185">Reference proteome</keyword>
<evidence type="ECO:0000313" key="2">
    <source>
        <dbReference type="EMBL" id="OWJ72916.1"/>
    </source>
</evidence>
<dbReference type="STRING" id="366616.CG51_11935"/>
<dbReference type="AlphaFoldDB" id="A0A212ANI1"/>
<proteinExistence type="predicted"/>
<evidence type="ECO:0000313" key="5">
    <source>
        <dbReference type="Proteomes" id="UP000214673"/>
    </source>
</evidence>
<dbReference type="EMBL" id="NIPX01000023">
    <property type="protein sequence ID" value="OWJ83047.1"/>
    <property type="molecule type" value="Genomic_DNA"/>
</dbReference>
<name>A0A212ANI1_9RHOB</name>
<evidence type="ECO:0000256" key="1">
    <source>
        <dbReference type="SAM" id="MobiDB-lite"/>
    </source>
</evidence>